<gene>
    <name evidence="2" type="ORF">BVC80_521g66</name>
</gene>
<reference evidence="2 3" key="1">
    <citation type="journal article" date="2017" name="Mol. Plant">
        <title>The Genome of Medicinal Plant Macleaya cordata Provides New Insights into Benzylisoquinoline Alkaloids Metabolism.</title>
        <authorList>
            <person name="Liu X."/>
            <person name="Liu Y."/>
            <person name="Huang P."/>
            <person name="Ma Y."/>
            <person name="Qing Z."/>
            <person name="Tang Q."/>
            <person name="Cao H."/>
            <person name="Cheng P."/>
            <person name="Zheng Y."/>
            <person name="Yuan Z."/>
            <person name="Zhou Y."/>
            <person name="Liu J."/>
            <person name="Tang Z."/>
            <person name="Zhuo Y."/>
            <person name="Zhang Y."/>
            <person name="Yu L."/>
            <person name="Huang J."/>
            <person name="Yang P."/>
            <person name="Peng Q."/>
            <person name="Zhang J."/>
            <person name="Jiang W."/>
            <person name="Zhang Z."/>
            <person name="Lin K."/>
            <person name="Ro D.K."/>
            <person name="Chen X."/>
            <person name="Xiong X."/>
            <person name="Shang Y."/>
            <person name="Huang S."/>
            <person name="Zeng J."/>
        </authorList>
    </citation>
    <scope>NUCLEOTIDE SEQUENCE [LARGE SCALE GENOMIC DNA]</scope>
    <source>
        <strain evidence="3">cv. BLH2017</strain>
        <tissue evidence="2">Root</tissue>
    </source>
</reference>
<dbReference type="OrthoDB" id="1897212at2759"/>
<proteinExistence type="inferred from homology"/>
<evidence type="ECO:0000313" key="2">
    <source>
        <dbReference type="EMBL" id="OVA19266.1"/>
    </source>
</evidence>
<keyword evidence="3" id="KW-1185">Reference proteome</keyword>
<dbReference type="Proteomes" id="UP000195402">
    <property type="component" value="Unassembled WGS sequence"/>
</dbReference>
<comment type="similarity">
    <text evidence="1">Belongs to the ARG7 family.</text>
</comment>
<dbReference type="FunCoup" id="A0A200R9A3">
    <property type="interactions" value="173"/>
</dbReference>
<dbReference type="PANTHER" id="PTHR31374:SF139">
    <property type="entry name" value="OS02G0143300 PROTEIN"/>
    <property type="match status" value="1"/>
</dbReference>
<dbReference type="Pfam" id="PF02519">
    <property type="entry name" value="Auxin_inducible"/>
    <property type="match status" value="1"/>
</dbReference>
<protein>
    <submittedName>
        <fullName evidence="2">Auxin-induced protein</fullName>
    </submittedName>
</protein>
<dbReference type="EMBL" id="MVGT01000213">
    <property type="protein sequence ID" value="OVA19266.1"/>
    <property type="molecule type" value="Genomic_DNA"/>
</dbReference>
<dbReference type="GO" id="GO:0009733">
    <property type="term" value="P:response to auxin"/>
    <property type="evidence" value="ECO:0007669"/>
    <property type="project" value="InterPro"/>
</dbReference>
<dbReference type="STRING" id="56857.A0A200R9A3"/>
<evidence type="ECO:0000313" key="3">
    <source>
        <dbReference type="Proteomes" id="UP000195402"/>
    </source>
</evidence>
<accession>A0A200R9A3</accession>
<organism evidence="2 3">
    <name type="scientific">Macleaya cordata</name>
    <name type="common">Five-seeded plume-poppy</name>
    <name type="synonym">Bocconia cordata</name>
    <dbReference type="NCBI Taxonomy" id="56857"/>
    <lineage>
        <taxon>Eukaryota</taxon>
        <taxon>Viridiplantae</taxon>
        <taxon>Streptophyta</taxon>
        <taxon>Embryophyta</taxon>
        <taxon>Tracheophyta</taxon>
        <taxon>Spermatophyta</taxon>
        <taxon>Magnoliopsida</taxon>
        <taxon>Ranunculales</taxon>
        <taxon>Papaveraceae</taxon>
        <taxon>Papaveroideae</taxon>
        <taxon>Macleaya</taxon>
    </lineage>
</organism>
<dbReference type="AlphaFoldDB" id="A0A200R9A3"/>
<name>A0A200R9A3_MACCD</name>
<dbReference type="OMA" id="LIRCFEM"/>
<dbReference type="PANTHER" id="PTHR31374">
    <property type="entry name" value="AUXIN-INDUCED PROTEIN-LIKE-RELATED"/>
    <property type="match status" value="1"/>
</dbReference>
<dbReference type="InParanoid" id="A0A200R9A3"/>
<comment type="caution">
    <text evidence="2">The sequence shown here is derived from an EMBL/GenBank/DDBJ whole genome shotgun (WGS) entry which is preliminary data.</text>
</comment>
<dbReference type="InterPro" id="IPR003676">
    <property type="entry name" value="SAUR_fam"/>
</dbReference>
<evidence type="ECO:0000256" key="1">
    <source>
        <dbReference type="ARBA" id="ARBA00006974"/>
    </source>
</evidence>
<sequence length="140" mass="16537">MSPGYEIWKIVRPPTKEFLRLLNVLSSNRKGISLESNDDSKEKLLSRETMKDLRNSRNLREVPRGYLAVYVGSESQRFVIPATYLSFPDFRVLMERVEEEFGFEQEGGLRIPCEENDFEEVLIRCFEMHRKMKKKKSGKR</sequence>